<sequence length="69" mass="8119">MRYLGILGIKFYQRYMRSLHNRECIYNPSCSNYGILSIEKYGLIKGSYYTYLRIKRCNGALYTGGDDFP</sequence>
<comment type="caution">
    <text evidence="1">The sequence shown here is derived from an EMBL/GenBank/DDBJ whole genome shotgun (WGS) entry which is preliminary data.</text>
</comment>
<proteinExistence type="predicted"/>
<dbReference type="Proteomes" id="UP000231879">
    <property type="component" value="Unassembled WGS sequence"/>
</dbReference>
<dbReference type="PANTHER" id="PTHR33383">
    <property type="entry name" value="MEMBRANE PROTEIN INSERTION EFFICIENCY FACTOR-RELATED"/>
    <property type="match status" value="1"/>
</dbReference>
<dbReference type="NCBIfam" id="TIGR00278">
    <property type="entry name" value="membrane protein insertion efficiency factor YidD"/>
    <property type="match status" value="1"/>
</dbReference>
<dbReference type="EMBL" id="NPDS01000004">
    <property type="protein sequence ID" value="PJZ57229.1"/>
    <property type="molecule type" value="Genomic_DNA"/>
</dbReference>
<name>A0ABX4NK95_9LEPT</name>
<evidence type="ECO:0000313" key="1">
    <source>
        <dbReference type="EMBL" id="PJZ57229.1"/>
    </source>
</evidence>
<keyword evidence="2" id="KW-1185">Reference proteome</keyword>
<dbReference type="PANTHER" id="PTHR33383:SF1">
    <property type="entry name" value="MEMBRANE PROTEIN INSERTION EFFICIENCY FACTOR-RELATED"/>
    <property type="match status" value="1"/>
</dbReference>
<gene>
    <name evidence="1" type="primary">yidD</name>
    <name evidence="1" type="ORF">CH367_10880</name>
</gene>
<organism evidence="1 2">
    <name type="scientific">Leptospira barantonii</name>
    <dbReference type="NCBI Taxonomy" id="2023184"/>
    <lineage>
        <taxon>Bacteria</taxon>
        <taxon>Pseudomonadati</taxon>
        <taxon>Spirochaetota</taxon>
        <taxon>Spirochaetia</taxon>
        <taxon>Leptospirales</taxon>
        <taxon>Leptospiraceae</taxon>
        <taxon>Leptospira</taxon>
    </lineage>
</organism>
<dbReference type="InterPro" id="IPR002696">
    <property type="entry name" value="Membr_insert_effic_factor_YidD"/>
</dbReference>
<evidence type="ECO:0000313" key="2">
    <source>
        <dbReference type="Proteomes" id="UP000231879"/>
    </source>
</evidence>
<dbReference type="SMART" id="SM01234">
    <property type="entry name" value="Haemolytic"/>
    <property type="match status" value="1"/>
</dbReference>
<accession>A0ABX4NK95</accession>
<protein>
    <submittedName>
        <fullName evidence="1">Membrane protein insertion efficiency factor YidD</fullName>
    </submittedName>
</protein>
<dbReference type="Pfam" id="PF01809">
    <property type="entry name" value="YidD"/>
    <property type="match status" value="1"/>
</dbReference>
<dbReference type="RefSeq" id="WP_100762534.1">
    <property type="nucleotide sequence ID" value="NZ_NPDS01000004.1"/>
</dbReference>
<reference evidence="1 2" key="1">
    <citation type="submission" date="2017-07" db="EMBL/GenBank/DDBJ databases">
        <title>Leptospira spp. isolated from tropical soils.</title>
        <authorList>
            <person name="Thibeaux R."/>
            <person name="Iraola G."/>
            <person name="Ferres I."/>
            <person name="Bierque E."/>
            <person name="Girault D."/>
            <person name="Soupe-Gilbert M.-E."/>
            <person name="Picardeau M."/>
            <person name="Goarant C."/>
        </authorList>
    </citation>
    <scope>NUCLEOTIDE SEQUENCE [LARGE SCALE GENOMIC DNA]</scope>
    <source>
        <strain evidence="1 2">FH4-C-A1</strain>
    </source>
</reference>